<keyword evidence="2" id="KW-1185">Reference proteome</keyword>
<dbReference type="EMBL" id="JBBKAI010000002">
    <property type="protein sequence ID" value="MEJ8660846.1"/>
    <property type="molecule type" value="Genomic_DNA"/>
</dbReference>
<comment type="caution">
    <text evidence="1">The sequence shown here is derived from an EMBL/GenBank/DDBJ whole genome shotgun (WGS) entry which is preliminary data.</text>
</comment>
<name>A0ACC6QRE1_9ACTN</name>
<sequence length="474" mass="49248">MAVDQLPVQVGAFARYLRELTARLDPESGWYAVFRQRDLAGLSACLRGTEIPPWDVVGSLLDDLVADAAEAARAGALHAAAAAAHDRRAGGGEALLKRLELMRREQSHAAERGQELLGRLAVLPEGSPEHQRLAHELSWTNDDHTRATARCSELMSRLAALAPPPGPPPAGPFTPAGPFAPNASHDAAPDAWFRPADEESGVMESAVAEVAERQQAAGPEVSARGGRRGGKRRPRGARYAWLDDAEGEDGEEAVAVPVTDVPDLPMGGARPRGARFGGGGAGEPAAAAVEPDAAPADAEEERAALAAVAVLWRLRAEGRSGEAHALLCEAAAGPVARLPVLAAELHRAGLGADWATLLWEVASLPPGRLAAAAGALAAAGRDDDCGQLLRQGVARPAGEIADAVLALDDAGARREADALLEAFLRVRTPEESAGIAATAPRRLVPQLLSAARAVSADRERDLVHALRVAGLISG</sequence>
<evidence type="ECO:0000313" key="1">
    <source>
        <dbReference type="EMBL" id="MEJ8660846.1"/>
    </source>
</evidence>
<proteinExistence type="predicted"/>
<dbReference type="Proteomes" id="UP001375539">
    <property type="component" value="Unassembled WGS sequence"/>
</dbReference>
<organism evidence="1 2">
    <name type="scientific">Streptomyces pratisoli</name>
    <dbReference type="NCBI Taxonomy" id="3139917"/>
    <lineage>
        <taxon>Bacteria</taxon>
        <taxon>Bacillati</taxon>
        <taxon>Actinomycetota</taxon>
        <taxon>Actinomycetes</taxon>
        <taxon>Kitasatosporales</taxon>
        <taxon>Streptomycetaceae</taxon>
        <taxon>Streptomyces</taxon>
    </lineage>
</organism>
<evidence type="ECO:0000313" key="2">
    <source>
        <dbReference type="Proteomes" id="UP001375539"/>
    </source>
</evidence>
<reference evidence="1" key="1">
    <citation type="submission" date="2024-03" db="EMBL/GenBank/DDBJ databases">
        <title>Novel Streptomyces species of biotechnological and ecological value are a feature of Machair soil.</title>
        <authorList>
            <person name="Prole J.R."/>
            <person name="Goodfellow M."/>
            <person name="Allenby N."/>
            <person name="Ward A.C."/>
        </authorList>
    </citation>
    <scope>NUCLEOTIDE SEQUENCE</scope>
    <source>
        <strain evidence="1">MS1.AVA.4</strain>
    </source>
</reference>
<protein>
    <submittedName>
        <fullName evidence="1">UL36 very large tegument protein</fullName>
    </submittedName>
</protein>
<accession>A0ACC6QRE1</accession>
<gene>
    <name evidence="1" type="ORF">WKI58_30775</name>
</gene>